<keyword evidence="3 9" id="KW-0256">Endoplasmic reticulum</keyword>
<dbReference type="Pfam" id="PF04099">
    <property type="entry name" value="Sybindin"/>
    <property type="match status" value="1"/>
</dbReference>
<evidence type="ECO:0000256" key="5">
    <source>
        <dbReference type="ARBA" id="ARBA00023034"/>
    </source>
</evidence>
<evidence type="ECO:0000256" key="2">
    <source>
        <dbReference type="ARBA" id="ARBA00022448"/>
    </source>
</evidence>
<dbReference type="Gene3D" id="3.30.450.70">
    <property type="match status" value="1"/>
</dbReference>
<dbReference type="GO" id="GO:0005794">
    <property type="term" value="C:Golgi apparatus"/>
    <property type="evidence" value="ECO:0007669"/>
    <property type="project" value="UniProtKB-SubCell"/>
</dbReference>
<organism evidence="10 11">
    <name type="scientific">Panagrellus redivivus</name>
    <name type="common">Microworm</name>
    <dbReference type="NCBI Taxonomy" id="6233"/>
    <lineage>
        <taxon>Eukaryota</taxon>
        <taxon>Metazoa</taxon>
        <taxon>Ecdysozoa</taxon>
        <taxon>Nematoda</taxon>
        <taxon>Chromadorea</taxon>
        <taxon>Rhabditida</taxon>
        <taxon>Tylenchina</taxon>
        <taxon>Panagrolaimomorpha</taxon>
        <taxon>Panagrolaimoidea</taxon>
        <taxon>Panagrolaimidae</taxon>
        <taxon>Panagrellus</taxon>
    </lineage>
</organism>
<reference evidence="11" key="2">
    <citation type="submission" date="2020-10" db="UniProtKB">
        <authorList>
            <consortium name="WormBaseParasite"/>
        </authorList>
    </citation>
    <scope>IDENTIFICATION</scope>
</reference>
<dbReference type="InterPro" id="IPR007233">
    <property type="entry name" value="TRAPPC"/>
</dbReference>
<dbReference type="SUPFAM" id="SSF64356">
    <property type="entry name" value="SNARE-like"/>
    <property type="match status" value="1"/>
</dbReference>
<evidence type="ECO:0000256" key="9">
    <source>
        <dbReference type="RuleBase" id="RU366065"/>
    </source>
</evidence>
<keyword evidence="2 9" id="KW-0813">Transport</keyword>
<comment type="subunit">
    <text evidence="8">Component of the multisubunit TRAPP (transport protein particle) complex, which includes at least TRAPPC2, TRAPPC2L, TRAPPC3, TRAPPC3L, TRAPPC4, TRAPPC5, TRAPPC8, TRAPPC9, TRAPPC10, TRAPPC11 and TRAPPC12. Interacts with SDC2.</text>
</comment>
<dbReference type="PANTHER" id="PTHR23249:SF15">
    <property type="entry name" value="TRAFFICKING PROTEIN PARTICLE COMPLEX SUBUNIT 4"/>
    <property type="match status" value="1"/>
</dbReference>
<evidence type="ECO:0000256" key="3">
    <source>
        <dbReference type="ARBA" id="ARBA00022824"/>
    </source>
</evidence>
<evidence type="ECO:0000256" key="6">
    <source>
        <dbReference type="ARBA" id="ARBA00038179"/>
    </source>
</evidence>
<evidence type="ECO:0000256" key="7">
    <source>
        <dbReference type="ARBA" id="ARBA00046052"/>
    </source>
</evidence>
<dbReference type="GO" id="GO:0006888">
    <property type="term" value="P:endoplasmic reticulum to Golgi vesicle-mediated transport"/>
    <property type="evidence" value="ECO:0007669"/>
    <property type="project" value="UniProtKB-UniRule"/>
</dbReference>
<dbReference type="Proteomes" id="UP000492821">
    <property type="component" value="Unassembled WGS sequence"/>
</dbReference>
<comment type="similarity">
    <text evidence="6">Belongs to the TRAPP small subunits family. TRAPPC4 subfamily.</text>
</comment>
<evidence type="ECO:0000256" key="4">
    <source>
        <dbReference type="ARBA" id="ARBA00022892"/>
    </source>
</evidence>
<dbReference type="AlphaFoldDB" id="A0A7E4VH71"/>
<comment type="function">
    <text evidence="7">Core component of the TRAPP complexes which has a function of guanine nucleotide exchange factor activity for Rab1 GTPase. Plays a role in vesicular transport from endoplasmic reticulum to Golgi and autophagy. May play a role in dendrite postsynaptic membrane trafficking.</text>
</comment>
<evidence type="ECO:0000313" key="11">
    <source>
        <dbReference type="WBParaSite" id="Pan_g20974.t1"/>
    </source>
</evidence>
<keyword evidence="10" id="KW-1185">Reference proteome</keyword>
<comment type="subunit">
    <text evidence="9">Part of the multisubunit transport protein particle (TRAPP) complex.</text>
</comment>
<dbReference type="PANTHER" id="PTHR23249">
    <property type="entry name" value="TRAFFICKING PROTEIN PARTICLE COMPLEX SUBUNIT"/>
    <property type="match status" value="1"/>
</dbReference>
<sequence length="225" mass="25300">MSSVYHLFIINRAGSLIFEWENKQDENIKVEKTFDYPLDVHIEHIDNKPTVIFGARDGIKLRYVVNAVNGIPLKGCRFVHETTGEETDFFAFINDASNFPLSLSFVPSILSANEKIIIASTFHSLYAIAAQVSPAAKSSGIKLLETTQFKLHCFQSVTGIKFIVVAPVTSTSNLDALLRKVYELYADFALKNPFYSMDMPIRCDKFDDGLKALLEKHEKTNVITL</sequence>
<dbReference type="CDD" id="cd14856">
    <property type="entry name" value="TRAPPC4_synbindin"/>
    <property type="match status" value="1"/>
</dbReference>
<dbReference type="InterPro" id="IPR011012">
    <property type="entry name" value="Longin-like_dom_sf"/>
</dbReference>
<evidence type="ECO:0000256" key="1">
    <source>
        <dbReference type="ARBA" id="ARBA00004555"/>
    </source>
</evidence>
<dbReference type="WBParaSite" id="Pan_g20974.t1">
    <property type="protein sequence ID" value="Pan_g20974.t1"/>
    <property type="gene ID" value="Pan_g20974"/>
</dbReference>
<keyword evidence="4 9" id="KW-0931">ER-Golgi transport</keyword>
<dbReference type="SMART" id="SM01399">
    <property type="entry name" value="Sybindin"/>
    <property type="match status" value="1"/>
</dbReference>
<keyword evidence="5 9" id="KW-0333">Golgi apparatus</keyword>
<evidence type="ECO:0000313" key="10">
    <source>
        <dbReference type="Proteomes" id="UP000492821"/>
    </source>
</evidence>
<proteinExistence type="inferred from homology"/>
<evidence type="ECO:0000256" key="8">
    <source>
        <dbReference type="ARBA" id="ARBA00046941"/>
    </source>
</evidence>
<comment type="subcellular location">
    <subcellularLocation>
        <location evidence="9">Endoplasmic reticulum</location>
    </subcellularLocation>
    <subcellularLocation>
        <location evidence="9">Golgi apparatus</location>
        <location evidence="9">cis-Golgi network</location>
    </subcellularLocation>
    <subcellularLocation>
        <location evidence="1">Golgi apparatus</location>
    </subcellularLocation>
</comment>
<accession>A0A7E4VH71</accession>
<reference evidence="10" key="1">
    <citation type="journal article" date="2013" name="Genetics">
        <title>The draft genome and transcriptome of Panagrellus redivivus are shaped by the harsh demands of a free-living lifestyle.</title>
        <authorList>
            <person name="Srinivasan J."/>
            <person name="Dillman A.R."/>
            <person name="Macchietto M.G."/>
            <person name="Heikkinen L."/>
            <person name="Lakso M."/>
            <person name="Fracchia K.M."/>
            <person name="Antoshechkin I."/>
            <person name="Mortazavi A."/>
            <person name="Wong G."/>
            <person name="Sternberg P.W."/>
        </authorList>
    </citation>
    <scope>NUCLEOTIDE SEQUENCE [LARGE SCALE GENOMIC DNA]</scope>
    <source>
        <strain evidence="10">MT8872</strain>
    </source>
</reference>
<name>A0A7E4VH71_PANRE</name>
<dbReference type="GO" id="GO:0030008">
    <property type="term" value="C:TRAPP complex"/>
    <property type="evidence" value="ECO:0007669"/>
    <property type="project" value="UniProtKB-UniRule"/>
</dbReference>
<protein>
    <recommendedName>
        <fullName evidence="9">Trafficking protein particle complex subunit</fullName>
    </recommendedName>
</protein>
<dbReference type="GO" id="GO:0005783">
    <property type="term" value="C:endoplasmic reticulum"/>
    <property type="evidence" value="ECO:0007669"/>
    <property type="project" value="UniProtKB-SubCell"/>
</dbReference>